<reference evidence="3 4" key="1">
    <citation type="submission" date="2015-10" db="EMBL/GenBank/DDBJ databases">
        <title>Draft genome sequence of Streptomyces curacoi DSM 40107, type strain for the species Streptomyces curacoi.</title>
        <authorList>
            <person name="Ruckert C."/>
            <person name="Winkler A."/>
            <person name="Kalinowski J."/>
            <person name="Kampfer P."/>
            <person name="Glaeser S."/>
        </authorList>
    </citation>
    <scope>NUCLEOTIDE SEQUENCE [LARGE SCALE GENOMIC DNA]</scope>
    <source>
        <strain evidence="3 4">DSM 40107</strain>
    </source>
</reference>
<evidence type="ECO:0000313" key="3">
    <source>
        <dbReference type="EMBL" id="KUM72298.1"/>
    </source>
</evidence>
<feature type="signal peptide" evidence="2">
    <location>
        <begin position="1"/>
        <end position="27"/>
    </location>
</feature>
<feature type="compositionally biased region" description="Polar residues" evidence="1">
    <location>
        <begin position="46"/>
        <end position="72"/>
    </location>
</feature>
<dbReference type="EMBL" id="LMWJ01000017">
    <property type="protein sequence ID" value="KUM72298.1"/>
    <property type="molecule type" value="Genomic_DNA"/>
</dbReference>
<evidence type="ECO:0000313" key="4">
    <source>
        <dbReference type="Proteomes" id="UP000054024"/>
    </source>
</evidence>
<proteinExistence type="predicted"/>
<gene>
    <name evidence="3" type="ORF">AQI70_23645</name>
</gene>
<comment type="caution">
    <text evidence="3">The sequence shown here is derived from an EMBL/GenBank/DDBJ whole genome shotgun (WGS) entry which is preliminary data.</text>
</comment>
<evidence type="ECO:0008006" key="5">
    <source>
        <dbReference type="Google" id="ProtNLM"/>
    </source>
</evidence>
<keyword evidence="2" id="KW-0732">Signal</keyword>
<organism evidence="3 4">
    <name type="scientific">Streptomyces curacoi</name>
    <dbReference type="NCBI Taxonomy" id="146536"/>
    <lineage>
        <taxon>Bacteria</taxon>
        <taxon>Bacillati</taxon>
        <taxon>Actinomycetota</taxon>
        <taxon>Actinomycetes</taxon>
        <taxon>Kitasatosporales</taxon>
        <taxon>Streptomycetaceae</taxon>
        <taxon>Streptomyces</taxon>
    </lineage>
</organism>
<name>A0A117P3C5_9ACTN</name>
<evidence type="ECO:0000256" key="2">
    <source>
        <dbReference type="SAM" id="SignalP"/>
    </source>
</evidence>
<dbReference type="OrthoDB" id="4209931at2"/>
<feature type="region of interest" description="Disordered" evidence="1">
    <location>
        <begin position="137"/>
        <end position="159"/>
    </location>
</feature>
<dbReference type="RefSeq" id="WP_004000209.1">
    <property type="nucleotide sequence ID" value="NZ_KQ947990.1"/>
</dbReference>
<protein>
    <recommendedName>
        <fullName evidence="5">RdlA protein</fullName>
    </recommendedName>
</protein>
<evidence type="ECO:0000256" key="1">
    <source>
        <dbReference type="SAM" id="MobiDB-lite"/>
    </source>
</evidence>
<dbReference type="Proteomes" id="UP000054024">
    <property type="component" value="Unassembled WGS sequence"/>
</dbReference>
<feature type="region of interest" description="Disordered" evidence="1">
    <location>
        <begin position="33"/>
        <end position="111"/>
    </location>
</feature>
<dbReference type="AlphaFoldDB" id="A0A117P3C5"/>
<sequence length="159" mass="16289">MRKLQHVALVVAAASGLSAIGVGPSVADAPVGYNGAAPPPAPRQDAQATSWSRTQATVQSSGTSTPQRQSAPQRGAEVSPQVSPMLSPQISPQISPQPAGHTENFNQSNLFRPYQECSPQSLLNAAVPVAVLAAAESTGVDCDQANSQANAVAHARSSR</sequence>
<keyword evidence="4" id="KW-1185">Reference proteome</keyword>
<feature type="compositionally biased region" description="Low complexity" evidence="1">
    <location>
        <begin position="87"/>
        <end position="98"/>
    </location>
</feature>
<feature type="chain" id="PRO_5007152660" description="RdlA protein" evidence="2">
    <location>
        <begin position="28"/>
        <end position="159"/>
    </location>
</feature>
<accession>A0A117P3C5</accession>